<evidence type="ECO:0000259" key="3">
    <source>
        <dbReference type="Pfam" id="PF01402"/>
    </source>
</evidence>
<dbReference type="Gene3D" id="6.10.10.120">
    <property type="entry name" value="Antitoxin ParD1-like"/>
    <property type="match status" value="1"/>
</dbReference>
<keyword evidence="2" id="KW-1277">Toxin-antitoxin system</keyword>
<dbReference type="CDD" id="cd22231">
    <property type="entry name" value="RHH_NikR_HicB-like"/>
    <property type="match status" value="1"/>
</dbReference>
<dbReference type="STRING" id="44576.SAMN05421881_105420"/>
<evidence type="ECO:0000256" key="2">
    <source>
        <dbReference type="ARBA" id="ARBA00022649"/>
    </source>
</evidence>
<protein>
    <submittedName>
        <fullName evidence="4">Antitoxin ParD1/3/4</fullName>
    </submittedName>
</protein>
<dbReference type="InterPro" id="IPR002145">
    <property type="entry name" value="CopG"/>
</dbReference>
<name>A0A1H3LZ47_9PROT</name>
<dbReference type="GO" id="GO:0006355">
    <property type="term" value="P:regulation of DNA-templated transcription"/>
    <property type="evidence" value="ECO:0007669"/>
    <property type="project" value="InterPro"/>
</dbReference>
<proteinExistence type="inferred from homology"/>
<keyword evidence="5" id="KW-1185">Reference proteome</keyword>
<dbReference type="Proteomes" id="UP000198640">
    <property type="component" value="Unassembled WGS sequence"/>
</dbReference>
<feature type="domain" description="Ribbon-helix-helix protein CopG" evidence="3">
    <location>
        <begin position="6"/>
        <end position="45"/>
    </location>
</feature>
<dbReference type="RefSeq" id="WP_090415161.1">
    <property type="nucleotide sequence ID" value="NZ_FNOY01000054.1"/>
</dbReference>
<dbReference type="AlphaFoldDB" id="A0A1H3LZ47"/>
<comment type="similarity">
    <text evidence="1">Belongs to the ParD antitoxin family.</text>
</comment>
<accession>A0A1H3LZ47</accession>
<dbReference type="PANTHER" id="PTHR36582:SF2">
    <property type="entry name" value="ANTITOXIN PARD"/>
    <property type="match status" value="1"/>
</dbReference>
<dbReference type="OrthoDB" id="514770at2"/>
<dbReference type="EMBL" id="FNOY01000054">
    <property type="protein sequence ID" value="SDY69294.1"/>
    <property type="molecule type" value="Genomic_DNA"/>
</dbReference>
<dbReference type="InterPro" id="IPR010985">
    <property type="entry name" value="Ribbon_hlx_hlx"/>
</dbReference>
<dbReference type="NCBIfam" id="TIGR02606">
    <property type="entry name" value="antidote_CC2985"/>
    <property type="match status" value="1"/>
</dbReference>
<evidence type="ECO:0000313" key="5">
    <source>
        <dbReference type="Proteomes" id="UP000198640"/>
    </source>
</evidence>
<reference evidence="4 5" key="1">
    <citation type="submission" date="2016-10" db="EMBL/GenBank/DDBJ databases">
        <authorList>
            <person name="de Groot N.N."/>
        </authorList>
    </citation>
    <scope>NUCLEOTIDE SEQUENCE [LARGE SCALE GENOMIC DNA]</scope>
    <source>
        <strain evidence="4 5">Nm1</strain>
    </source>
</reference>
<evidence type="ECO:0000256" key="1">
    <source>
        <dbReference type="ARBA" id="ARBA00008580"/>
    </source>
</evidence>
<dbReference type="PANTHER" id="PTHR36582">
    <property type="entry name" value="ANTITOXIN PARD"/>
    <property type="match status" value="1"/>
</dbReference>
<dbReference type="InterPro" id="IPR022789">
    <property type="entry name" value="ParD"/>
</dbReference>
<dbReference type="InterPro" id="IPR038296">
    <property type="entry name" value="ParD_sf"/>
</dbReference>
<organism evidence="4 5">
    <name type="scientific">Nitrosomonas halophila</name>
    <dbReference type="NCBI Taxonomy" id="44576"/>
    <lineage>
        <taxon>Bacteria</taxon>
        <taxon>Pseudomonadati</taxon>
        <taxon>Pseudomonadota</taxon>
        <taxon>Betaproteobacteria</taxon>
        <taxon>Nitrosomonadales</taxon>
        <taxon>Nitrosomonadaceae</taxon>
        <taxon>Nitrosomonas</taxon>
    </lineage>
</organism>
<evidence type="ECO:0000313" key="4">
    <source>
        <dbReference type="EMBL" id="SDY69294.1"/>
    </source>
</evidence>
<dbReference type="Pfam" id="PF01402">
    <property type="entry name" value="RHH_1"/>
    <property type="match status" value="1"/>
</dbReference>
<dbReference type="SUPFAM" id="SSF47598">
    <property type="entry name" value="Ribbon-helix-helix"/>
    <property type="match status" value="1"/>
</dbReference>
<gene>
    <name evidence="4" type="ORF">SAMN05421881_105420</name>
</gene>
<sequence length="93" mass="10643">MARVEKLSIALTPEMAEAIRQCVESGEYASSSEVIREALRDWKRKRSIQKNEMKVLRNLWQAGLESGPGHLTDMAEIKEKARQRVLAQEMDQS</sequence>